<keyword evidence="2" id="KW-1185">Reference proteome</keyword>
<name>A0A0G2FBQ7_9PEZI</name>
<dbReference type="AlphaFoldDB" id="A0A0G2FBQ7"/>
<accession>A0A0G2FBQ7</accession>
<evidence type="ECO:0000313" key="2">
    <source>
        <dbReference type="Proteomes" id="UP000034680"/>
    </source>
</evidence>
<dbReference type="OrthoDB" id="2163491at2759"/>
<reference evidence="1 2" key="2">
    <citation type="submission" date="2015-05" db="EMBL/GenBank/DDBJ databases">
        <authorList>
            <person name="Morales-Cruz A."/>
            <person name="Amrine K.C."/>
            <person name="Cantu D."/>
        </authorList>
    </citation>
    <scope>NUCLEOTIDE SEQUENCE [LARGE SCALE GENOMIC DNA]</scope>
    <source>
        <strain evidence="1">DA912</strain>
    </source>
</reference>
<comment type="caution">
    <text evidence="1">The sequence shown here is derived from an EMBL/GenBank/DDBJ whole genome shotgun (WGS) entry which is preliminary data.</text>
</comment>
<dbReference type="EMBL" id="LCUC01000373">
    <property type="protein sequence ID" value="KKY31601.1"/>
    <property type="molecule type" value="Genomic_DNA"/>
</dbReference>
<gene>
    <name evidence="1" type="ORF">UCDDA912_g08444</name>
</gene>
<proteinExistence type="predicted"/>
<sequence length="74" mass="8164">MYLDGKEMKYCTGLFIAGCPPVGRYLGFHKVIITSIDGADNTDRNTDDRQREVQHNLEQRVPVGVAVRLSSGPG</sequence>
<protein>
    <submittedName>
        <fullName evidence="1">Uncharacterized protein</fullName>
    </submittedName>
</protein>
<dbReference type="Proteomes" id="UP000034680">
    <property type="component" value="Unassembled WGS sequence"/>
</dbReference>
<evidence type="ECO:0000313" key="1">
    <source>
        <dbReference type="EMBL" id="KKY31601.1"/>
    </source>
</evidence>
<organism evidence="1 2">
    <name type="scientific">Diaporthe ampelina</name>
    <dbReference type="NCBI Taxonomy" id="1214573"/>
    <lineage>
        <taxon>Eukaryota</taxon>
        <taxon>Fungi</taxon>
        <taxon>Dikarya</taxon>
        <taxon>Ascomycota</taxon>
        <taxon>Pezizomycotina</taxon>
        <taxon>Sordariomycetes</taxon>
        <taxon>Sordariomycetidae</taxon>
        <taxon>Diaporthales</taxon>
        <taxon>Diaporthaceae</taxon>
        <taxon>Diaporthe</taxon>
    </lineage>
</organism>
<reference evidence="1 2" key="1">
    <citation type="submission" date="2015-05" db="EMBL/GenBank/DDBJ databases">
        <title>Distinctive expansion of gene families associated with plant cell wall degradation and secondary metabolism in the genomes of grapevine trunk pathogens.</title>
        <authorList>
            <person name="Lawrence D.P."/>
            <person name="Travadon R."/>
            <person name="Rolshausen P.E."/>
            <person name="Baumgartner K."/>
        </authorList>
    </citation>
    <scope>NUCLEOTIDE SEQUENCE [LARGE SCALE GENOMIC DNA]</scope>
    <source>
        <strain evidence="1">DA912</strain>
    </source>
</reference>